<feature type="domain" description="RNase H type-1" evidence="7">
    <location>
        <begin position="1"/>
        <end position="133"/>
    </location>
</feature>
<dbReference type="InterPro" id="IPR002156">
    <property type="entry name" value="RNaseH_domain"/>
</dbReference>
<accession>A0A3L8RX25</accession>
<evidence type="ECO:0000256" key="6">
    <source>
        <dbReference type="ARBA" id="ARBA00022918"/>
    </source>
</evidence>
<evidence type="ECO:0000313" key="8">
    <source>
        <dbReference type="EMBL" id="RLV89262.1"/>
    </source>
</evidence>
<dbReference type="Pfam" id="PF00075">
    <property type="entry name" value="RNase_H"/>
    <property type="match status" value="1"/>
</dbReference>
<proteinExistence type="predicted"/>
<keyword evidence="9" id="KW-1185">Reference proteome</keyword>
<protein>
    <recommendedName>
        <fullName evidence="7">RNase H type-1 domain-containing protein</fullName>
    </recommendedName>
</protein>
<dbReference type="InterPro" id="IPR036397">
    <property type="entry name" value="RNaseH_sf"/>
</dbReference>
<dbReference type="PANTHER" id="PTHR41694:SF5">
    <property type="entry name" value="RIBONUCLEASE H"/>
    <property type="match status" value="1"/>
</dbReference>
<comment type="caution">
    <text evidence="8">The sequence shown here is derived from an EMBL/GenBank/DDBJ whole genome shotgun (WGS) entry which is preliminary data.</text>
</comment>
<reference evidence="8 9" key="1">
    <citation type="journal article" date="2018" name="Proc. R. Soc. B">
        <title>A non-coding region near Follistatin controls head colour polymorphism in the Gouldian finch.</title>
        <authorList>
            <person name="Toomey M.B."/>
            <person name="Marques C.I."/>
            <person name="Andrade P."/>
            <person name="Araujo P.M."/>
            <person name="Sabatino S."/>
            <person name="Gazda M.A."/>
            <person name="Afonso S."/>
            <person name="Lopes R.J."/>
            <person name="Corbo J.C."/>
            <person name="Carneiro M."/>
        </authorList>
    </citation>
    <scope>NUCLEOTIDE SEQUENCE [LARGE SCALE GENOMIC DNA]</scope>
    <source>
        <strain evidence="8">Red01</strain>
        <tissue evidence="8">Muscle</tissue>
    </source>
</reference>
<evidence type="ECO:0000256" key="4">
    <source>
        <dbReference type="ARBA" id="ARBA00022759"/>
    </source>
</evidence>
<name>A0A3L8RX25_CHLGU</name>
<keyword evidence="5" id="KW-0378">Hydrolase</keyword>
<dbReference type="CDD" id="cd09273">
    <property type="entry name" value="RNase_HI_RT_Bel"/>
    <property type="match status" value="1"/>
</dbReference>
<dbReference type="SUPFAM" id="SSF53098">
    <property type="entry name" value="Ribonuclease H-like"/>
    <property type="match status" value="1"/>
</dbReference>
<evidence type="ECO:0000313" key="9">
    <source>
        <dbReference type="Proteomes" id="UP000276834"/>
    </source>
</evidence>
<gene>
    <name evidence="8" type="ORF">DV515_00014980</name>
</gene>
<organism evidence="8 9">
    <name type="scientific">Chloebia gouldiae</name>
    <name type="common">Gouldian finch</name>
    <name type="synonym">Erythrura gouldiae</name>
    <dbReference type="NCBI Taxonomy" id="44316"/>
    <lineage>
        <taxon>Eukaryota</taxon>
        <taxon>Metazoa</taxon>
        <taxon>Chordata</taxon>
        <taxon>Craniata</taxon>
        <taxon>Vertebrata</taxon>
        <taxon>Euteleostomi</taxon>
        <taxon>Archelosauria</taxon>
        <taxon>Archosauria</taxon>
        <taxon>Dinosauria</taxon>
        <taxon>Saurischia</taxon>
        <taxon>Theropoda</taxon>
        <taxon>Coelurosauria</taxon>
        <taxon>Aves</taxon>
        <taxon>Neognathae</taxon>
        <taxon>Neoaves</taxon>
        <taxon>Telluraves</taxon>
        <taxon>Australaves</taxon>
        <taxon>Passeriformes</taxon>
        <taxon>Passeroidea</taxon>
        <taxon>Passeridae</taxon>
        <taxon>Chloebia</taxon>
    </lineage>
</organism>
<keyword evidence="1" id="KW-0808">Transferase</keyword>
<keyword evidence="3" id="KW-0540">Nuclease</keyword>
<dbReference type="PANTHER" id="PTHR41694">
    <property type="entry name" value="ENDOGENOUS RETROVIRUS GROUP K MEMBER POL PROTEIN"/>
    <property type="match status" value="1"/>
</dbReference>
<evidence type="ECO:0000256" key="2">
    <source>
        <dbReference type="ARBA" id="ARBA00022695"/>
    </source>
</evidence>
<dbReference type="GO" id="GO:0003676">
    <property type="term" value="F:nucleic acid binding"/>
    <property type="evidence" value="ECO:0007669"/>
    <property type="project" value="InterPro"/>
</dbReference>
<evidence type="ECO:0000256" key="3">
    <source>
        <dbReference type="ARBA" id="ARBA00022722"/>
    </source>
</evidence>
<dbReference type="EMBL" id="QUSF01000151">
    <property type="protein sequence ID" value="RLV89262.1"/>
    <property type="molecule type" value="Genomic_DNA"/>
</dbReference>
<keyword evidence="2" id="KW-0548">Nucleotidyltransferase</keyword>
<evidence type="ECO:0000256" key="5">
    <source>
        <dbReference type="ARBA" id="ARBA00022801"/>
    </source>
</evidence>
<dbReference type="Proteomes" id="UP000276834">
    <property type="component" value="Unassembled WGS sequence"/>
</dbReference>
<dbReference type="GO" id="GO:0004523">
    <property type="term" value="F:RNA-DNA hybrid ribonuclease activity"/>
    <property type="evidence" value="ECO:0007669"/>
    <property type="project" value="InterPro"/>
</dbReference>
<evidence type="ECO:0000256" key="1">
    <source>
        <dbReference type="ARBA" id="ARBA00022679"/>
    </source>
</evidence>
<evidence type="ECO:0000259" key="7">
    <source>
        <dbReference type="PROSITE" id="PS50879"/>
    </source>
</evidence>
<dbReference type="AlphaFoldDB" id="A0A3L8RX25"/>
<dbReference type="OrthoDB" id="9394609at2759"/>
<keyword evidence="4" id="KW-0255">Endonuclease</keyword>
<dbReference type="Gene3D" id="3.30.420.10">
    <property type="entry name" value="Ribonuclease H-like superfamily/Ribonuclease H"/>
    <property type="match status" value="1"/>
</dbReference>
<keyword evidence="6" id="KW-0695">RNA-directed DNA polymerase</keyword>
<dbReference type="GO" id="GO:0003964">
    <property type="term" value="F:RNA-directed DNA polymerase activity"/>
    <property type="evidence" value="ECO:0007669"/>
    <property type="project" value="UniProtKB-KW"/>
</dbReference>
<dbReference type="PROSITE" id="PS50879">
    <property type="entry name" value="RNASE_H_1"/>
    <property type="match status" value="1"/>
</dbReference>
<dbReference type="InterPro" id="IPR012337">
    <property type="entry name" value="RNaseH-like_sf"/>
</dbReference>
<sequence length="191" mass="21010">MENGIRHARYAVTTISTAVEAKALPPNTSAQKAELVALTRALELSEGKTVNIWTDSKYAFGVVHVQGALRKEWGLLSSQGMHIKHQDAVLQLIRAVQKPEQVAIMHCKAHQSGSSKICEGNRKADWTVRHAAQKVQTGMALVPLKLNVSQFNLPPQLKYSAEEEKLGHLLNAGKNPEVWMCELQSAVKRGS</sequence>